<dbReference type="PANTHER" id="PTHR31490">
    <property type="entry name" value="GLYCOSYL HYDROLASE"/>
    <property type="match status" value="1"/>
</dbReference>
<feature type="domain" description="GH10" evidence="12">
    <location>
        <begin position="38"/>
        <end position="340"/>
    </location>
</feature>
<evidence type="ECO:0000313" key="14">
    <source>
        <dbReference type="Proteomes" id="UP001256588"/>
    </source>
</evidence>
<proteinExistence type="inferred from homology"/>
<keyword evidence="6 13" id="KW-0378">Hydrolase</keyword>
<dbReference type="PANTHER" id="PTHR31490:SF88">
    <property type="entry name" value="BETA-XYLANASE"/>
    <property type="match status" value="1"/>
</dbReference>
<sequence>MFRSRTAPLAALIALPYVLAACGAQDDASPVDGATQTGPDAPMPIAAGHAKFLGGAHSPPQAEGFIDYWNKVTPENGGKWGEVEAERDVMQWDELDAAWRVAQDNDLPFQMHVMVWGNQQPEWVRSLPPEEQRAEIEEWFAAVAERYPGIDIVEVVNEPLNDPPSKDDEDGGNYARALGGDGETGWDWILESFRLARTHFPDSKLMLNEYSVTNSEDATRRYLEIVRLLQAENLVDVIGVQGHAFATTEETSMDVHRANLDALGATGLPVHVTEFDLDGVDDAVQLASYQRVFPVFWEHPAIEGMTLWGFRRGLWRDEQGAYLIREDGSERPAMEWLRSYVRGEVKQ</sequence>
<keyword evidence="8 13" id="KW-0326">Glycosidase</keyword>
<feature type="chain" id="PRO_5045724691" description="endo-1,4-beta-xylanase" evidence="11">
    <location>
        <begin position="21"/>
        <end position="347"/>
    </location>
</feature>
<evidence type="ECO:0000256" key="7">
    <source>
        <dbReference type="ARBA" id="ARBA00023277"/>
    </source>
</evidence>
<dbReference type="Gene3D" id="3.20.20.80">
    <property type="entry name" value="Glycosidases"/>
    <property type="match status" value="1"/>
</dbReference>
<name>A0ABU1XRH9_9GAMM</name>
<reference evidence="13 14" key="1">
    <citation type="submission" date="2023-07" db="EMBL/GenBank/DDBJ databases">
        <title>Sorghum-associated microbial communities from plants grown in Nebraska, USA.</title>
        <authorList>
            <person name="Schachtman D."/>
        </authorList>
    </citation>
    <scope>NUCLEOTIDE SEQUENCE [LARGE SCALE GENOMIC DNA]</scope>
    <source>
        <strain evidence="13 14">4099</strain>
    </source>
</reference>
<dbReference type="InterPro" id="IPR044846">
    <property type="entry name" value="GH10"/>
</dbReference>
<protein>
    <recommendedName>
        <fullName evidence="3">endo-1,4-beta-xylanase</fullName>
        <ecNumber evidence="3">3.2.1.8</ecNumber>
    </recommendedName>
</protein>
<accession>A0ABU1XRH9</accession>
<dbReference type="GO" id="GO:0031176">
    <property type="term" value="F:endo-1,4-beta-xylanase activity"/>
    <property type="evidence" value="ECO:0007669"/>
    <property type="project" value="UniProtKB-EC"/>
</dbReference>
<keyword evidence="7" id="KW-0119">Carbohydrate metabolism</keyword>
<dbReference type="EMBL" id="JAVDWO010000001">
    <property type="protein sequence ID" value="MDR7191371.1"/>
    <property type="molecule type" value="Genomic_DNA"/>
</dbReference>
<comment type="catalytic activity">
    <reaction evidence="1">
        <text>Endohydrolysis of (1-&gt;4)-beta-D-xylosidic linkages in xylans.</text>
        <dbReference type="EC" id="3.2.1.8"/>
    </reaction>
</comment>
<evidence type="ECO:0000313" key="13">
    <source>
        <dbReference type="EMBL" id="MDR7191371.1"/>
    </source>
</evidence>
<comment type="similarity">
    <text evidence="2">Belongs to the glycosyl hydrolase 10 (cellulase F) family.</text>
</comment>
<dbReference type="PROSITE" id="PS51760">
    <property type="entry name" value="GH10_2"/>
    <property type="match status" value="1"/>
</dbReference>
<evidence type="ECO:0000256" key="11">
    <source>
        <dbReference type="SAM" id="SignalP"/>
    </source>
</evidence>
<keyword evidence="5 11" id="KW-0732">Signal</keyword>
<dbReference type="InterPro" id="IPR017853">
    <property type="entry name" value="GH"/>
</dbReference>
<dbReference type="EC" id="3.2.1.8" evidence="3"/>
<evidence type="ECO:0000256" key="5">
    <source>
        <dbReference type="ARBA" id="ARBA00022729"/>
    </source>
</evidence>
<keyword evidence="9" id="KW-0624">Polysaccharide degradation</keyword>
<comment type="caution">
    <text evidence="13">The sequence shown here is derived from an EMBL/GenBank/DDBJ whole genome shotgun (WGS) entry which is preliminary data.</text>
</comment>
<dbReference type="SMART" id="SM00633">
    <property type="entry name" value="Glyco_10"/>
    <property type="match status" value="1"/>
</dbReference>
<dbReference type="Pfam" id="PF00331">
    <property type="entry name" value="Glyco_hydro_10"/>
    <property type="match status" value="1"/>
</dbReference>
<evidence type="ECO:0000256" key="1">
    <source>
        <dbReference type="ARBA" id="ARBA00000681"/>
    </source>
</evidence>
<evidence type="ECO:0000256" key="10">
    <source>
        <dbReference type="SAM" id="MobiDB-lite"/>
    </source>
</evidence>
<feature type="signal peptide" evidence="11">
    <location>
        <begin position="1"/>
        <end position="20"/>
    </location>
</feature>
<keyword evidence="14" id="KW-1185">Reference proteome</keyword>
<evidence type="ECO:0000256" key="3">
    <source>
        <dbReference type="ARBA" id="ARBA00012590"/>
    </source>
</evidence>
<evidence type="ECO:0000256" key="6">
    <source>
        <dbReference type="ARBA" id="ARBA00022801"/>
    </source>
</evidence>
<keyword evidence="4" id="KW-0858">Xylan degradation</keyword>
<dbReference type="SUPFAM" id="SSF51445">
    <property type="entry name" value="(Trans)glycosidases"/>
    <property type="match status" value="1"/>
</dbReference>
<dbReference type="Proteomes" id="UP001256588">
    <property type="component" value="Unassembled WGS sequence"/>
</dbReference>
<gene>
    <name evidence="13" type="ORF">J2W68_000073</name>
</gene>
<evidence type="ECO:0000256" key="9">
    <source>
        <dbReference type="ARBA" id="ARBA00023326"/>
    </source>
</evidence>
<organism evidence="13 14">
    <name type="scientific">Luteimonas terrae</name>
    <dbReference type="NCBI Taxonomy" id="1530191"/>
    <lineage>
        <taxon>Bacteria</taxon>
        <taxon>Pseudomonadati</taxon>
        <taxon>Pseudomonadota</taxon>
        <taxon>Gammaproteobacteria</taxon>
        <taxon>Lysobacterales</taxon>
        <taxon>Lysobacteraceae</taxon>
        <taxon>Luteimonas</taxon>
    </lineage>
</organism>
<evidence type="ECO:0000256" key="2">
    <source>
        <dbReference type="ARBA" id="ARBA00007495"/>
    </source>
</evidence>
<dbReference type="InterPro" id="IPR001000">
    <property type="entry name" value="GH10_dom"/>
</dbReference>
<dbReference type="PROSITE" id="PS51257">
    <property type="entry name" value="PROKAR_LIPOPROTEIN"/>
    <property type="match status" value="1"/>
</dbReference>
<evidence type="ECO:0000256" key="4">
    <source>
        <dbReference type="ARBA" id="ARBA00022651"/>
    </source>
</evidence>
<evidence type="ECO:0000256" key="8">
    <source>
        <dbReference type="ARBA" id="ARBA00023295"/>
    </source>
</evidence>
<evidence type="ECO:0000259" key="12">
    <source>
        <dbReference type="PROSITE" id="PS51760"/>
    </source>
</evidence>
<feature type="region of interest" description="Disordered" evidence="10">
    <location>
        <begin position="157"/>
        <end position="178"/>
    </location>
</feature>